<feature type="domain" description="PucR C-terminal helix-turn-helix" evidence="1">
    <location>
        <begin position="322"/>
        <end position="378"/>
    </location>
</feature>
<dbReference type="EMBL" id="BAAAYN010000093">
    <property type="protein sequence ID" value="GAA3398667.1"/>
    <property type="molecule type" value="Genomic_DNA"/>
</dbReference>
<evidence type="ECO:0000259" key="1">
    <source>
        <dbReference type="Pfam" id="PF13556"/>
    </source>
</evidence>
<accession>A0ABP6TE84</accession>
<dbReference type="InterPro" id="IPR025736">
    <property type="entry name" value="PucR_C-HTH_dom"/>
</dbReference>
<reference evidence="4" key="1">
    <citation type="journal article" date="2019" name="Int. J. Syst. Evol. Microbiol.">
        <title>The Global Catalogue of Microorganisms (GCM) 10K type strain sequencing project: providing services to taxonomists for standard genome sequencing and annotation.</title>
        <authorList>
            <consortium name="The Broad Institute Genomics Platform"/>
            <consortium name="The Broad Institute Genome Sequencing Center for Infectious Disease"/>
            <person name="Wu L."/>
            <person name="Ma J."/>
        </authorList>
    </citation>
    <scope>NUCLEOTIDE SEQUENCE [LARGE SCALE GENOMIC DNA]</scope>
    <source>
        <strain evidence="4">JCM 9458</strain>
    </source>
</reference>
<evidence type="ECO:0008006" key="5">
    <source>
        <dbReference type="Google" id="ProtNLM"/>
    </source>
</evidence>
<proteinExistence type="predicted"/>
<dbReference type="PANTHER" id="PTHR33744:SF1">
    <property type="entry name" value="DNA-BINDING TRANSCRIPTIONAL ACTIVATOR ADER"/>
    <property type="match status" value="1"/>
</dbReference>
<dbReference type="InterPro" id="IPR051448">
    <property type="entry name" value="CdaR-like_regulators"/>
</dbReference>
<protein>
    <recommendedName>
        <fullName evidence="5">PucR family transcriptional regulator</fullName>
    </recommendedName>
</protein>
<evidence type="ECO:0000313" key="4">
    <source>
        <dbReference type="Proteomes" id="UP001501676"/>
    </source>
</evidence>
<sequence>MPDARASTLDAAARVLQELRNELDDVADRILAEMLVRIPIAASASPDTVADVRGKMIETIALTIDQMVADAPLTPVTDRVRLVAVERAMTGVPLEYTILAYQIAADVLTDLAIERLAEDGKVDAATLGRALRRGMRFLQAATIGAAAGYEQVAVAAAVGRQHDQQSLLEAILADREDSASLAARVHRNGVDVRFRWAVATPAFATPGEGPSAADGAVRPAIDLQRRYPGALVGEVDGWTVMLSAAEPDELPRACGLARIAGSDYRSALRRAIRAAEVATHVGADRWDAADAAPFGALLSVPATDRDLFVRHTLGALADDEELLETLVSYLENGAVRIATARALHVHRHTLDRRLARITELLPVDPADPAARFRVRMALFFLGRFPGAR</sequence>
<dbReference type="Pfam" id="PF13556">
    <property type="entry name" value="HTH_30"/>
    <property type="match status" value="1"/>
</dbReference>
<dbReference type="InterPro" id="IPR042070">
    <property type="entry name" value="PucR_C-HTH_sf"/>
</dbReference>
<dbReference type="Proteomes" id="UP001501676">
    <property type="component" value="Unassembled WGS sequence"/>
</dbReference>
<dbReference type="Gene3D" id="1.10.10.2840">
    <property type="entry name" value="PucR C-terminal helix-turn-helix domain"/>
    <property type="match status" value="1"/>
</dbReference>
<dbReference type="RefSeq" id="WP_345733827.1">
    <property type="nucleotide sequence ID" value="NZ_BAAAYN010000093.1"/>
</dbReference>
<organism evidence="3 4">
    <name type="scientific">Cryptosporangium minutisporangium</name>
    <dbReference type="NCBI Taxonomy" id="113569"/>
    <lineage>
        <taxon>Bacteria</taxon>
        <taxon>Bacillati</taxon>
        <taxon>Actinomycetota</taxon>
        <taxon>Actinomycetes</taxon>
        <taxon>Cryptosporangiales</taxon>
        <taxon>Cryptosporangiaceae</taxon>
        <taxon>Cryptosporangium</taxon>
    </lineage>
</organism>
<name>A0ABP6TE84_9ACTN</name>
<gene>
    <name evidence="3" type="ORF">GCM10020369_82710</name>
</gene>
<evidence type="ECO:0000259" key="2">
    <source>
        <dbReference type="Pfam" id="PF14361"/>
    </source>
</evidence>
<keyword evidence="4" id="KW-1185">Reference proteome</keyword>
<dbReference type="PANTHER" id="PTHR33744">
    <property type="entry name" value="CARBOHYDRATE DIACID REGULATOR"/>
    <property type="match status" value="1"/>
</dbReference>
<dbReference type="InterPro" id="IPR025751">
    <property type="entry name" value="RsbRD_N_dom"/>
</dbReference>
<comment type="caution">
    <text evidence="3">The sequence shown here is derived from an EMBL/GenBank/DDBJ whole genome shotgun (WGS) entry which is preliminary data.</text>
</comment>
<evidence type="ECO:0000313" key="3">
    <source>
        <dbReference type="EMBL" id="GAA3398667.1"/>
    </source>
</evidence>
<feature type="domain" description="RsbT co-antagonist protein RsbRD N-terminal" evidence="2">
    <location>
        <begin position="24"/>
        <end position="161"/>
    </location>
</feature>
<dbReference type="Pfam" id="PF14361">
    <property type="entry name" value="RsbRD_N"/>
    <property type="match status" value="1"/>
</dbReference>